<dbReference type="InterPro" id="IPR052350">
    <property type="entry name" value="Metallo-dep_Lactonases"/>
</dbReference>
<name>A0A540VA55_9CHLR</name>
<keyword evidence="4" id="KW-1185">Reference proteome</keyword>
<dbReference type="EMBL" id="VIGC01000035">
    <property type="protein sequence ID" value="TQE93648.1"/>
    <property type="molecule type" value="Genomic_DNA"/>
</dbReference>
<dbReference type="InParanoid" id="A0A540VA55"/>
<dbReference type="Pfam" id="PF04909">
    <property type="entry name" value="Amidohydro_2"/>
    <property type="match status" value="1"/>
</dbReference>
<dbReference type="Proteomes" id="UP000317371">
    <property type="component" value="Unassembled WGS sequence"/>
</dbReference>
<protein>
    <submittedName>
        <fullName evidence="3">Amidohydrolase family protein</fullName>
    </submittedName>
</protein>
<dbReference type="OrthoDB" id="5450317at2"/>
<evidence type="ECO:0000313" key="3">
    <source>
        <dbReference type="EMBL" id="TQE93648.1"/>
    </source>
</evidence>
<sequence length="290" mass="33527">MLPFPIVDTHVHLWDPNRLRYSWLTGNPVLNRPYLLEDYRQAIGPVQVEKMVFLQCDCDPAQFREEAAWVAELAREEPRLQGMVPWAPLEQGDAARPDLEWLAAMPLVKGVRRILQSEPDPEFCLRPDFVKGVQALADYGLSFDICIYHFQLPGVIRLVAQCPEVSFILDHIGKPDIRQGQLDPWREHIRELAAFPNVWCKVSGLVTEADHRRWTREELKPYIDHVIEAFGFDRVMYGSDWPVAVQATDYPRWVETLAWAVEGCSQEELRRLFRDNAIAFYRLDAGTDNG</sequence>
<dbReference type="Gene3D" id="3.20.20.140">
    <property type="entry name" value="Metal-dependent hydrolases"/>
    <property type="match status" value="1"/>
</dbReference>
<accession>A0A540VA55</accession>
<dbReference type="RefSeq" id="WP_141611978.1">
    <property type="nucleotide sequence ID" value="NZ_VIGC02000035.1"/>
</dbReference>
<comment type="similarity">
    <text evidence="1">Belongs to the metallo-dependent hydrolases superfamily.</text>
</comment>
<dbReference type="InterPro" id="IPR006680">
    <property type="entry name" value="Amidohydro-rel"/>
</dbReference>
<reference evidence="3 4" key="1">
    <citation type="submission" date="2019-06" db="EMBL/GenBank/DDBJ databases">
        <title>Genome sequence of Litorilinea aerophila BAA-2444.</title>
        <authorList>
            <person name="Maclea K.S."/>
            <person name="Maurais E.G."/>
            <person name="Iannazzi L.C."/>
        </authorList>
    </citation>
    <scope>NUCLEOTIDE SEQUENCE [LARGE SCALE GENOMIC DNA]</scope>
    <source>
        <strain evidence="3 4">ATCC BAA-2444</strain>
    </source>
</reference>
<keyword evidence="3" id="KW-0378">Hydrolase</keyword>
<evidence type="ECO:0000256" key="1">
    <source>
        <dbReference type="ARBA" id="ARBA00038310"/>
    </source>
</evidence>
<dbReference type="InterPro" id="IPR032466">
    <property type="entry name" value="Metal_Hydrolase"/>
</dbReference>
<dbReference type="AlphaFoldDB" id="A0A540VA55"/>
<proteinExistence type="inferred from homology"/>
<dbReference type="PANTHER" id="PTHR43569">
    <property type="entry name" value="AMIDOHYDROLASE"/>
    <property type="match status" value="1"/>
</dbReference>
<evidence type="ECO:0000313" key="4">
    <source>
        <dbReference type="Proteomes" id="UP000317371"/>
    </source>
</evidence>
<dbReference type="PANTHER" id="PTHR43569:SF2">
    <property type="entry name" value="AMIDOHYDROLASE-RELATED DOMAIN-CONTAINING PROTEIN"/>
    <property type="match status" value="1"/>
</dbReference>
<dbReference type="GO" id="GO:0016787">
    <property type="term" value="F:hydrolase activity"/>
    <property type="evidence" value="ECO:0007669"/>
    <property type="project" value="UniProtKB-KW"/>
</dbReference>
<evidence type="ECO:0000259" key="2">
    <source>
        <dbReference type="Pfam" id="PF04909"/>
    </source>
</evidence>
<comment type="caution">
    <text evidence="3">The sequence shown here is derived from an EMBL/GenBank/DDBJ whole genome shotgun (WGS) entry which is preliminary data.</text>
</comment>
<dbReference type="CDD" id="cd01292">
    <property type="entry name" value="metallo-dependent_hydrolases"/>
    <property type="match status" value="1"/>
</dbReference>
<feature type="domain" description="Amidohydrolase-related" evidence="2">
    <location>
        <begin position="7"/>
        <end position="283"/>
    </location>
</feature>
<dbReference type="SUPFAM" id="SSF51556">
    <property type="entry name" value="Metallo-dependent hydrolases"/>
    <property type="match status" value="1"/>
</dbReference>
<organism evidence="3 4">
    <name type="scientific">Litorilinea aerophila</name>
    <dbReference type="NCBI Taxonomy" id="1204385"/>
    <lineage>
        <taxon>Bacteria</taxon>
        <taxon>Bacillati</taxon>
        <taxon>Chloroflexota</taxon>
        <taxon>Caldilineae</taxon>
        <taxon>Caldilineales</taxon>
        <taxon>Caldilineaceae</taxon>
        <taxon>Litorilinea</taxon>
    </lineage>
</organism>
<gene>
    <name evidence="3" type="ORF">FKZ61_20205</name>
</gene>